<accession>A0AAV6TQK7</accession>
<evidence type="ECO:0000256" key="1">
    <source>
        <dbReference type="SAM" id="MobiDB-lite"/>
    </source>
</evidence>
<dbReference type="Proteomes" id="UP000827092">
    <property type="component" value="Unassembled WGS sequence"/>
</dbReference>
<dbReference type="AlphaFoldDB" id="A0AAV6TQK7"/>
<organism evidence="3 4">
    <name type="scientific">Oedothorax gibbosus</name>
    <dbReference type="NCBI Taxonomy" id="931172"/>
    <lineage>
        <taxon>Eukaryota</taxon>
        <taxon>Metazoa</taxon>
        <taxon>Ecdysozoa</taxon>
        <taxon>Arthropoda</taxon>
        <taxon>Chelicerata</taxon>
        <taxon>Arachnida</taxon>
        <taxon>Araneae</taxon>
        <taxon>Araneomorphae</taxon>
        <taxon>Entelegynae</taxon>
        <taxon>Araneoidea</taxon>
        <taxon>Linyphiidae</taxon>
        <taxon>Erigoninae</taxon>
        <taxon>Oedothorax</taxon>
    </lineage>
</organism>
<feature type="signal peptide" evidence="2">
    <location>
        <begin position="1"/>
        <end position="21"/>
    </location>
</feature>
<evidence type="ECO:0000313" key="4">
    <source>
        <dbReference type="Proteomes" id="UP000827092"/>
    </source>
</evidence>
<keyword evidence="2" id="KW-0732">Signal</keyword>
<comment type="caution">
    <text evidence="3">The sequence shown here is derived from an EMBL/GenBank/DDBJ whole genome shotgun (WGS) entry which is preliminary data.</text>
</comment>
<evidence type="ECO:0000313" key="3">
    <source>
        <dbReference type="EMBL" id="KAG8173939.1"/>
    </source>
</evidence>
<feature type="chain" id="PRO_5043383759" evidence="2">
    <location>
        <begin position="22"/>
        <end position="139"/>
    </location>
</feature>
<reference evidence="3 4" key="1">
    <citation type="journal article" date="2022" name="Nat. Ecol. Evol.">
        <title>A masculinizing supergene underlies an exaggerated male reproductive morph in a spider.</title>
        <authorList>
            <person name="Hendrickx F."/>
            <person name="De Corte Z."/>
            <person name="Sonet G."/>
            <person name="Van Belleghem S.M."/>
            <person name="Kostlbacher S."/>
            <person name="Vangestel C."/>
        </authorList>
    </citation>
    <scope>NUCLEOTIDE SEQUENCE [LARGE SCALE GENOMIC DNA]</scope>
    <source>
        <strain evidence="3">W744_W776</strain>
    </source>
</reference>
<gene>
    <name evidence="3" type="ORF">JTE90_023583</name>
</gene>
<keyword evidence="4" id="KW-1185">Reference proteome</keyword>
<feature type="region of interest" description="Disordered" evidence="1">
    <location>
        <begin position="55"/>
        <end position="89"/>
    </location>
</feature>
<proteinExistence type="predicted"/>
<feature type="compositionally biased region" description="Polar residues" evidence="1">
    <location>
        <begin position="63"/>
        <end position="73"/>
    </location>
</feature>
<protein>
    <submittedName>
        <fullName evidence="3">Uncharacterized protein</fullName>
    </submittedName>
</protein>
<sequence length="139" mass="15484">MKLITAIFVVATLVLIKQCQSTKEKTSGFYCPKSGETNLMATTVSYSKINNKHLPQTADEDQSYMTDSSQTSGDAYEKAENSNRVRRSQPTNTFGLLNILMNPRRYILSQVSTVEPSATTPVLEVKSKMEDNSTLMSLF</sequence>
<dbReference type="EMBL" id="JAFNEN010001413">
    <property type="protein sequence ID" value="KAG8173939.1"/>
    <property type="molecule type" value="Genomic_DNA"/>
</dbReference>
<evidence type="ECO:0000256" key="2">
    <source>
        <dbReference type="SAM" id="SignalP"/>
    </source>
</evidence>
<name>A0AAV6TQK7_9ARAC</name>